<keyword evidence="2" id="KW-0862">Zinc</keyword>
<evidence type="ECO:0000256" key="5">
    <source>
        <dbReference type="ARBA" id="ARBA00023163"/>
    </source>
</evidence>
<name>A0A163BHR4_DIDRA</name>
<dbReference type="GO" id="GO:0003677">
    <property type="term" value="F:DNA binding"/>
    <property type="evidence" value="ECO:0007669"/>
    <property type="project" value="UniProtKB-KW"/>
</dbReference>
<accession>A0A163BHR4</accession>
<dbReference type="Proteomes" id="UP000076837">
    <property type="component" value="Unassembled WGS sequence"/>
</dbReference>
<evidence type="ECO:0000313" key="8">
    <source>
        <dbReference type="EMBL" id="KZM21777.1"/>
    </source>
</evidence>
<organism evidence="8 9">
    <name type="scientific">Didymella rabiei</name>
    <name type="common">Chickpea ascochyta blight fungus</name>
    <name type="synonym">Mycosphaerella rabiei</name>
    <dbReference type="NCBI Taxonomy" id="5454"/>
    <lineage>
        <taxon>Eukaryota</taxon>
        <taxon>Fungi</taxon>
        <taxon>Dikarya</taxon>
        <taxon>Ascomycota</taxon>
        <taxon>Pezizomycotina</taxon>
        <taxon>Dothideomycetes</taxon>
        <taxon>Pleosporomycetidae</taxon>
        <taxon>Pleosporales</taxon>
        <taxon>Pleosporineae</taxon>
        <taxon>Didymellaceae</taxon>
        <taxon>Ascochyta</taxon>
    </lineage>
</organism>
<dbReference type="GO" id="GO:0046872">
    <property type="term" value="F:metal ion binding"/>
    <property type="evidence" value="ECO:0007669"/>
    <property type="project" value="UniProtKB-KW"/>
</dbReference>
<comment type="caution">
    <text evidence="8">The sequence shown here is derived from an EMBL/GenBank/DDBJ whole genome shotgun (WGS) entry which is preliminary data.</text>
</comment>
<keyword evidence="4" id="KW-0238">DNA-binding</keyword>
<keyword evidence="3" id="KW-0805">Transcription regulation</keyword>
<reference evidence="8 9" key="1">
    <citation type="journal article" date="2016" name="Sci. Rep.">
        <title>Draft genome sequencing and secretome analysis of fungal phytopathogen Ascochyta rabiei provides insight into the necrotrophic effector repertoire.</title>
        <authorList>
            <person name="Verma S."/>
            <person name="Gazara R.K."/>
            <person name="Nizam S."/>
            <person name="Parween S."/>
            <person name="Chattopadhyay D."/>
            <person name="Verma P.K."/>
        </authorList>
    </citation>
    <scope>NUCLEOTIDE SEQUENCE [LARGE SCALE GENOMIC DNA]</scope>
    <source>
        <strain evidence="8 9">ArDII</strain>
    </source>
</reference>
<evidence type="ECO:0000256" key="4">
    <source>
        <dbReference type="ARBA" id="ARBA00023125"/>
    </source>
</evidence>
<dbReference type="AlphaFoldDB" id="A0A163BHR4"/>
<keyword evidence="6" id="KW-0539">Nucleus</keyword>
<feature type="region of interest" description="Disordered" evidence="7">
    <location>
        <begin position="55"/>
        <end position="99"/>
    </location>
</feature>
<sequence>MSRSAALKLKNDRIQDDLSNTMELYWYLQTQSRENAAKALELIQSGLKPARVLQQVHPGPTNKSPEEQPAESEGEPTVDQSSNSATIPASTPANTSANVIAGTIASTTESTSKERSSPEFEPLQQSAFHPSNVIPVLTRGVESFLLCTGCIFHIYDASDAQAKLNVARAFIEKVGETWAQPSYGSPLIDESRVILTPVCIMAALGLQYTKYPIPALGIRPSSEDGTHRYVTIFYEIAKRYLDVLIERNVLEAMRACAAFCVFNTIGHATVALNYAYMGINVAFNNGLPLLLDSCGIETKDWPSYKRVLRTLGTLHDWLVSTLGFVPQDLFGAQAKTSTLLDQEPATPAEIIQQKLAKVVHIEADLLRSVASFETITSPFFAYVRRDLLQWYEELPVWMRLDSLVVAESRPSSTIRTIYLVHLFYLSANILVARLAHKQLCSYSTPGRSAEMRIAVGDGLVAARTAARILQLQLDDLTIYQRCWCCEFAAYMACLTLLHSTTQLVLNGYSQPTWQKELSYAKSCIDVLEYCALVDKIARNFLKVTIRYYNVLLAIAEPNVAASDGTPPDGFDHLFSTSESTYAHLVSASAGLVNLLSHPFGSPSDLMMENTLEAKVGLGCELGQDSLSTPPQNTTLNASSDRVLSLRKVMSTSLQNSCLLGSSQPHDWSPLLDMGSL</sequence>
<dbReference type="PANTHER" id="PTHR31313:SF81">
    <property type="entry name" value="TY1 ENHANCER ACTIVATOR"/>
    <property type="match status" value="1"/>
</dbReference>
<gene>
    <name evidence="8" type="ORF">ST47_g7165</name>
</gene>
<dbReference type="STRING" id="5454.A0A163BHR4"/>
<evidence type="ECO:0000256" key="2">
    <source>
        <dbReference type="ARBA" id="ARBA00022833"/>
    </source>
</evidence>
<evidence type="ECO:0000313" key="9">
    <source>
        <dbReference type="Proteomes" id="UP000076837"/>
    </source>
</evidence>
<feature type="compositionally biased region" description="Polar residues" evidence="7">
    <location>
        <begin position="78"/>
        <end position="98"/>
    </location>
</feature>
<proteinExistence type="predicted"/>
<evidence type="ECO:0000256" key="6">
    <source>
        <dbReference type="ARBA" id="ARBA00023242"/>
    </source>
</evidence>
<evidence type="ECO:0000256" key="7">
    <source>
        <dbReference type="SAM" id="MobiDB-lite"/>
    </source>
</evidence>
<dbReference type="InterPro" id="IPR051615">
    <property type="entry name" value="Transcr_Regulatory_Elem"/>
</dbReference>
<keyword evidence="1" id="KW-0479">Metal-binding</keyword>
<dbReference type="OrthoDB" id="1919336at2759"/>
<evidence type="ECO:0000256" key="3">
    <source>
        <dbReference type="ARBA" id="ARBA00023015"/>
    </source>
</evidence>
<dbReference type="EMBL" id="JYNV01000240">
    <property type="protein sequence ID" value="KZM21777.1"/>
    <property type="molecule type" value="Genomic_DNA"/>
</dbReference>
<keyword evidence="5" id="KW-0804">Transcription</keyword>
<dbReference type="PANTHER" id="PTHR31313">
    <property type="entry name" value="TY1 ENHANCER ACTIVATOR"/>
    <property type="match status" value="1"/>
</dbReference>
<keyword evidence="9" id="KW-1185">Reference proteome</keyword>
<protein>
    <submittedName>
        <fullName evidence="8">Sequence-specific DNA binding RNA polymerase II transcription factor</fullName>
    </submittedName>
</protein>
<dbReference type="CDD" id="cd12148">
    <property type="entry name" value="fungal_TF_MHR"/>
    <property type="match status" value="1"/>
</dbReference>
<evidence type="ECO:0000256" key="1">
    <source>
        <dbReference type="ARBA" id="ARBA00022723"/>
    </source>
</evidence>